<dbReference type="AlphaFoldDB" id="A0A1L3SU36"/>
<organism evidence="1 2">
    <name type="scientific">Aquibium oceanicum</name>
    <dbReference type="NCBI Taxonomy" id="1670800"/>
    <lineage>
        <taxon>Bacteria</taxon>
        <taxon>Pseudomonadati</taxon>
        <taxon>Pseudomonadota</taxon>
        <taxon>Alphaproteobacteria</taxon>
        <taxon>Hyphomicrobiales</taxon>
        <taxon>Phyllobacteriaceae</taxon>
        <taxon>Aquibium</taxon>
    </lineage>
</organism>
<evidence type="ECO:0000313" key="2">
    <source>
        <dbReference type="Proteomes" id="UP000182840"/>
    </source>
</evidence>
<dbReference type="STRING" id="1670800.BSQ44_16970"/>
<reference evidence="2" key="1">
    <citation type="submission" date="2016-11" db="EMBL/GenBank/DDBJ databases">
        <title>Mesorhizobium oceanicum sp. nov., isolated from deep seawater in South China Sea.</title>
        <authorList>
            <person name="Fu G.-Y."/>
        </authorList>
    </citation>
    <scope>NUCLEOTIDE SEQUENCE [LARGE SCALE GENOMIC DNA]</scope>
    <source>
        <strain evidence="2">B7</strain>
    </source>
</reference>
<keyword evidence="2" id="KW-1185">Reference proteome</keyword>
<dbReference type="RefSeq" id="WP_072606294.1">
    <property type="nucleotide sequence ID" value="NZ_CP018171.1"/>
</dbReference>
<sequence>MAALQQPDPLQGPIPTKTGIASNLFRPFGTVRCQGAPSFRTQLARDLACLLDVDDDVAAWSCLPAVLARDDQSHVPDFLVRRGARHELVDAGSGPGYGWLSHEAEERGCAYVVVDSAVVREGFRLANARDLLRYARWECPLGDRIRLLAGLEENGTLGVAECLGAFRETRPITGLAALALRRFVSIDIDSAPIGPNTSVRLWTAWGS</sequence>
<dbReference type="KEGG" id="meso:BSQ44_16970"/>
<dbReference type="EMBL" id="CP018171">
    <property type="protein sequence ID" value="APH72871.1"/>
    <property type="molecule type" value="Genomic_DNA"/>
</dbReference>
<proteinExistence type="predicted"/>
<evidence type="ECO:0000313" key="1">
    <source>
        <dbReference type="EMBL" id="APH72871.1"/>
    </source>
</evidence>
<dbReference type="Proteomes" id="UP000182840">
    <property type="component" value="Chromosome"/>
</dbReference>
<accession>A0A1L3SU36</accession>
<name>A0A1L3SU36_9HYPH</name>
<gene>
    <name evidence="1" type="ORF">BSQ44_16970</name>
</gene>
<protein>
    <submittedName>
        <fullName evidence="1">Uncharacterized protein</fullName>
    </submittedName>
</protein>